<gene>
    <name evidence="1" type="ORF">L596_004800</name>
</gene>
<reference evidence="1 2" key="1">
    <citation type="journal article" date="2015" name="Genome Biol.">
        <title>Comparative genomics of Steinernema reveals deeply conserved gene regulatory networks.</title>
        <authorList>
            <person name="Dillman A.R."/>
            <person name="Macchietto M."/>
            <person name="Porter C.F."/>
            <person name="Rogers A."/>
            <person name="Williams B."/>
            <person name="Antoshechkin I."/>
            <person name="Lee M.M."/>
            <person name="Goodwin Z."/>
            <person name="Lu X."/>
            <person name="Lewis E.E."/>
            <person name="Goodrich-Blair H."/>
            <person name="Stock S.P."/>
            <person name="Adams B.J."/>
            <person name="Sternberg P.W."/>
            <person name="Mortazavi A."/>
        </authorList>
    </citation>
    <scope>NUCLEOTIDE SEQUENCE [LARGE SCALE GENOMIC DNA]</scope>
    <source>
        <strain evidence="1 2">ALL</strain>
    </source>
</reference>
<sequence length="70" mass="7667">MSRLAIAIHHENTSDCGQFLRTLLRSAAPTKLDRAQTALLGGGEVSSANVAPIWNCFARSHMCMRIISRL</sequence>
<organism evidence="1 2">
    <name type="scientific">Steinernema carpocapsae</name>
    <name type="common">Entomopathogenic nematode</name>
    <dbReference type="NCBI Taxonomy" id="34508"/>
    <lineage>
        <taxon>Eukaryota</taxon>
        <taxon>Metazoa</taxon>
        <taxon>Ecdysozoa</taxon>
        <taxon>Nematoda</taxon>
        <taxon>Chromadorea</taxon>
        <taxon>Rhabditida</taxon>
        <taxon>Tylenchina</taxon>
        <taxon>Panagrolaimomorpha</taxon>
        <taxon>Strongyloidoidea</taxon>
        <taxon>Steinernematidae</taxon>
        <taxon>Steinernema</taxon>
    </lineage>
</organism>
<dbReference type="AlphaFoldDB" id="A0A4U8UX01"/>
<dbReference type="EMBL" id="AZBU02000001">
    <property type="protein sequence ID" value="TMS37976.1"/>
    <property type="molecule type" value="Genomic_DNA"/>
</dbReference>
<proteinExistence type="predicted"/>
<name>A0A4U8UX01_STECR</name>
<dbReference type="Proteomes" id="UP000298663">
    <property type="component" value="Unassembled WGS sequence"/>
</dbReference>
<evidence type="ECO:0000313" key="1">
    <source>
        <dbReference type="EMBL" id="TMS37976.1"/>
    </source>
</evidence>
<protein>
    <submittedName>
        <fullName evidence="1">Uncharacterized protein</fullName>
    </submittedName>
</protein>
<reference evidence="1 2" key="2">
    <citation type="journal article" date="2019" name="G3 (Bethesda)">
        <title>Hybrid Assembly of the Genome of the Entomopathogenic Nematode Steinernema carpocapsae Identifies the X-Chromosome.</title>
        <authorList>
            <person name="Serra L."/>
            <person name="Macchietto M."/>
            <person name="Macias-Munoz A."/>
            <person name="McGill C.J."/>
            <person name="Rodriguez I.M."/>
            <person name="Rodriguez B."/>
            <person name="Murad R."/>
            <person name="Mortazavi A."/>
        </authorList>
    </citation>
    <scope>NUCLEOTIDE SEQUENCE [LARGE SCALE GENOMIC DNA]</scope>
    <source>
        <strain evidence="1 2">ALL</strain>
    </source>
</reference>
<evidence type="ECO:0000313" key="2">
    <source>
        <dbReference type="Proteomes" id="UP000298663"/>
    </source>
</evidence>
<keyword evidence="2" id="KW-1185">Reference proteome</keyword>
<comment type="caution">
    <text evidence="1">The sequence shown here is derived from an EMBL/GenBank/DDBJ whole genome shotgun (WGS) entry which is preliminary data.</text>
</comment>
<accession>A0A4U8UX01</accession>